<organism evidence="1 2">
    <name type="scientific">Halobacillus aidingensis</name>
    <dbReference type="NCBI Taxonomy" id="240303"/>
    <lineage>
        <taxon>Bacteria</taxon>
        <taxon>Bacillati</taxon>
        <taxon>Bacillota</taxon>
        <taxon>Bacilli</taxon>
        <taxon>Bacillales</taxon>
        <taxon>Bacillaceae</taxon>
        <taxon>Halobacillus</taxon>
    </lineage>
</organism>
<dbReference type="AlphaFoldDB" id="A0A1H0N8K9"/>
<proteinExistence type="predicted"/>
<keyword evidence="2" id="KW-1185">Reference proteome</keyword>
<dbReference type="Proteomes" id="UP000198860">
    <property type="component" value="Unassembled WGS sequence"/>
</dbReference>
<dbReference type="EMBL" id="FNIZ01000009">
    <property type="protein sequence ID" value="SDO89013.1"/>
    <property type="molecule type" value="Genomic_DNA"/>
</dbReference>
<protein>
    <submittedName>
        <fullName evidence="1">Uncharacterized protein</fullName>
    </submittedName>
</protein>
<gene>
    <name evidence="1" type="ORF">SAMN05421677_1097</name>
</gene>
<sequence length="119" mass="14056">MARSLFGCHGDAILMAFGVKKSELMDWKAKVKRGEIAFLTHFWLDDRFPGCDTVTKVGCCDLNKLKAWGEQYGLEPEWIHKDPRFPHFDLFGERQLHILEEEGYWEHIHRFQLHKNKTP</sequence>
<evidence type="ECO:0000313" key="1">
    <source>
        <dbReference type="EMBL" id="SDO89013.1"/>
    </source>
</evidence>
<reference evidence="2" key="1">
    <citation type="submission" date="2016-10" db="EMBL/GenBank/DDBJ databases">
        <authorList>
            <person name="Varghese N."/>
            <person name="Submissions S."/>
        </authorList>
    </citation>
    <scope>NUCLEOTIDE SEQUENCE [LARGE SCALE GENOMIC DNA]</scope>
    <source>
        <strain evidence="2">CGMCC 1.3703</strain>
    </source>
</reference>
<name>A0A1H0N8K9_HALAD</name>
<dbReference type="STRING" id="240303.SAMN05421677_1097"/>
<accession>A0A1H0N8K9</accession>
<evidence type="ECO:0000313" key="2">
    <source>
        <dbReference type="Proteomes" id="UP000198860"/>
    </source>
</evidence>